<dbReference type="PANTHER" id="PTHR46797">
    <property type="entry name" value="HTH-TYPE TRANSCRIPTIONAL REGULATOR"/>
    <property type="match status" value="1"/>
</dbReference>
<organism evidence="4 5">
    <name type="scientific">Candidatus Hakubella thermalkaliphila</name>
    <dbReference type="NCBI Taxonomy" id="2754717"/>
    <lineage>
        <taxon>Bacteria</taxon>
        <taxon>Bacillati</taxon>
        <taxon>Actinomycetota</taxon>
        <taxon>Actinomycetota incertae sedis</taxon>
        <taxon>Candidatus Hakubellales</taxon>
        <taxon>Candidatus Hakubellaceae</taxon>
        <taxon>Candidatus Hakubella</taxon>
    </lineage>
</organism>
<dbReference type="GO" id="GO:0003677">
    <property type="term" value="F:DNA binding"/>
    <property type="evidence" value="ECO:0007669"/>
    <property type="project" value="UniProtKB-KW"/>
</dbReference>
<comment type="caution">
    <text evidence="4">The sequence shown here is derived from an EMBL/GenBank/DDBJ whole genome shotgun (WGS) entry which is preliminary data.</text>
</comment>
<accession>A0A6V8NQV6</accession>
<dbReference type="RefSeq" id="WP_176226850.1">
    <property type="nucleotide sequence ID" value="NZ_BLRV01000095.1"/>
</dbReference>
<name>A0A6V8NQV6_9ACTN</name>
<evidence type="ECO:0000313" key="5">
    <source>
        <dbReference type="Proteomes" id="UP000580051"/>
    </source>
</evidence>
<dbReference type="Proteomes" id="UP000580051">
    <property type="component" value="Unassembled WGS sequence"/>
</dbReference>
<dbReference type="AlphaFoldDB" id="A0A6V8NQV6"/>
<dbReference type="Pfam" id="PF13560">
    <property type="entry name" value="HTH_31"/>
    <property type="match status" value="1"/>
</dbReference>
<dbReference type="InterPro" id="IPR001387">
    <property type="entry name" value="Cro/C1-type_HTH"/>
</dbReference>
<dbReference type="PROSITE" id="PS50943">
    <property type="entry name" value="HTH_CROC1"/>
    <property type="match status" value="1"/>
</dbReference>
<dbReference type="CDD" id="cd00093">
    <property type="entry name" value="HTH_XRE"/>
    <property type="match status" value="1"/>
</dbReference>
<dbReference type="PANTHER" id="PTHR46797:SF1">
    <property type="entry name" value="METHYLPHOSPHONATE SYNTHASE"/>
    <property type="match status" value="1"/>
</dbReference>
<evidence type="ECO:0000313" key="4">
    <source>
        <dbReference type="EMBL" id="GFP21750.1"/>
    </source>
</evidence>
<gene>
    <name evidence="3" type="ORF">HKBW3S06_00973</name>
    <name evidence="4" type="ORF">HKBW3S06_00977</name>
</gene>
<dbReference type="EMBL" id="BLRV01000095">
    <property type="protein sequence ID" value="GFP21750.1"/>
    <property type="molecule type" value="Genomic_DNA"/>
</dbReference>
<dbReference type="Gene3D" id="1.10.260.40">
    <property type="entry name" value="lambda repressor-like DNA-binding domains"/>
    <property type="match status" value="1"/>
</dbReference>
<reference evidence="4 5" key="1">
    <citation type="journal article" date="2020" name="Front. Microbiol.">
        <title>Single-cell genomics of novel Actinobacteria with the Wood-Ljungdahl pathway discovered in a serpentinizing system.</title>
        <authorList>
            <person name="Merino N."/>
            <person name="Kawai M."/>
            <person name="Boyd E.S."/>
            <person name="Colman D.R."/>
            <person name="McGlynn S.E."/>
            <person name="Nealson K.H."/>
            <person name="Kurokawa K."/>
            <person name="Hongoh Y."/>
        </authorList>
    </citation>
    <scope>NUCLEOTIDE SEQUENCE [LARGE SCALE GENOMIC DNA]</scope>
    <source>
        <strain evidence="4 5">S06</strain>
    </source>
</reference>
<dbReference type="GO" id="GO:0003700">
    <property type="term" value="F:DNA-binding transcription factor activity"/>
    <property type="evidence" value="ECO:0007669"/>
    <property type="project" value="TreeGrafter"/>
</dbReference>
<evidence type="ECO:0000259" key="2">
    <source>
        <dbReference type="PROSITE" id="PS50943"/>
    </source>
</evidence>
<dbReference type="SMART" id="SM00530">
    <property type="entry name" value="HTH_XRE"/>
    <property type="match status" value="1"/>
</dbReference>
<sequence length="125" mass="14487">MPPGFGQYLRGLRQRRNLSQRQLGRLAGVSAAYISEVERGVRGVPSPKILEKLARPLRVEYNELMRQAGYLKIEQELPTFAPKVAERYIDVTDIPEGTIKAIEQIVEEIRKERRARQEKRDLQEE</sequence>
<evidence type="ECO:0000256" key="1">
    <source>
        <dbReference type="ARBA" id="ARBA00023125"/>
    </source>
</evidence>
<dbReference type="InterPro" id="IPR010982">
    <property type="entry name" value="Lambda_DNA-bd_dom_sf"/>
</dbReference>
<dbReference type="InterPro" id="IPR050807">
    <property type="entry name" value="TransReg_Diox_bact_type"/>
</dbReference>
<protein>
    <submittedName>
        <fullName evidence="4">HTH-type transcriptional regulator, competence development regulator</fullName>
    </submittedName>
</protein>
<keyword evidence="1" id="KW-0238">DNA-binding</keyword>
<evidence type="ECO:0000313" key="3">
    <source>
        <dbReference type="EMBL" id="GFP21746.1"/>
    </source>
</evidence>
<dbReference type="SUPFAM" id="SSF47413">
    <property type="entry name" value="lambda repressor-like DNA-binding domains"/>
    <property type="match status" value="1"/>
</dbReference>
<feature type="domain" description="HTH cro/C1-type" evidence="2">
    <location>
        <begin position="9"/>
        <end position="64"/>
    </location>
</feature>
<dbReference type="GO" id="GO:0005829">
    <property type="term" value="C:cytosol"/>
    <property type="evidence" value="ECO:0007669"/>
    <property type="project" value="TreeGrafter"/>
</dbReference>
<dbReference type="EMBL" id="BLRV01000095">
    <property type="protein sequence ID" value="GFP21746.1"/>
    <property type="molecule type" value="Genomic_DNA"/>
</dbReference>
<proteinExistence type="predicted"/>